<proteinExistence type="predicted"/>
<name>A0A835AJ32_9POAL</name>
<dbReference type="SUPFAM" id="SSF50965">
    <property type="entry name" value="Galactose oxidase, central domain"/>
    <property type="match status" value="1"/>
</dbReference>
<evidence type="ECO:0000313" key="1">
    <source>
        <dbReference type="EMBL" id="KAF8662220.1"/>
    </source>
</evidence>
<dbReference type="Gene3D" id="2.120.10.80">
    <property type="entry name" value="Kelch-type beta propeller"/>
    <property type="match status" value="1"/>
</dbReference>
<dbReference type="InterPro" id="IPR012871">
    <property type="entry name" value="DUF1668_ORYSA"/>
</dbReference>
<comment type="caution">
    <text evidence="1">The sequence shown here is derived from an EMBL/GenBank/DDBJ whole genome shotgun (WGS) entry which is preliminary data.</text>
</comment>
<dbReference type="InterPro" id="IPR011043">
    <property type="entry name" value="Gal_Oxase/kelch_b-propeller"/>
</dbReference>
<protein>
    <submittedName>
        <fullName evidence="1">Uncharacterized protein</fullName>
    </submittedName>
</protein>
<keyword evidence="2" id="KW-1185">Reference proteome</keyword>
<dbReference type="AlphaFoldDB" id="A0A835AJ32"/>
<organism evidence="1 2">
    <name type="scientific">Digitaria exilis</name>
    <dbReference type="NCBI Taxonomy" id="1010633"/>
    <lineage>
        <taxon>Eukaryota</taxon>
        <taxon>Viridiplantae</taxon>
        <taxon>Streptophyta</taxon>
        <taxon>Embryophyta</taxon>
        <taxon>Tracheophyta</taxon>
        <taxon>Spermatophyta</taxon>
        <taxon>Magnoliopsida</taxon>
        <taxon>Liliopsida</taxon>
        <taxon>Poales</taxon>
        <taxon>Poaceae</taxon>
        <taxon>PACMAD clade</taxon>
        <taxon>Panicoideae</taxon>
        <taxon>Panicodae</taxon>
        <taxon>Paniceae</taxon>
        <taxon>Anthephorinae</taxon>
        <taxon>Digitaria</taxon>
    </lineage>
</organism>
<accession>A0A835AJ32</accession>
<gene>
    <name evidence="1" type="ORF">HU200_056421</name>
</gene>
<sequence>MMSSLRRFVYLVTGDQRRRTYLLRRIDTSRCFLPRPARRDCDRLLTDTPPPLEEARLPASTMKFDPHNGYVGLYSMDFMLFAGGDDRRNRVFAADGLGRALLYDPKSPSVRAMPGLTALEFQAASITVGDDVYVLATSRTRSNEKRHCFKAFVYDDDEWSRHPLPPPPFVVNQPRGPDELGCSVGSYAVAGGSSIWVSEFGTHGTYSFDTASRAWTWAKAGESSLPFRGQGHHVPELGGVWVGLSSLDGHVDGIVCRRTSPAAGSCGRTRRRRGGGRRIIAGR</sequence>
<dbReference type="PANTHER" id="PTHR33085">
    <property type="entry name" value="OS12G0113100 PROTEIN-RELATED"/>
    <property type="match status" value="1"/>
</dbReference>
<dbReference type="EMBL" id="JACEFO010002381">
    <property type="protein sequence ID" value="KAF8662220.1"/>
    <property type="molecule type" value="Genomic_DNA"/>
</dbReference>
<dbReference type="PANTHER" id="PTHR33085:SF88">
    <property type="entry name" value="OS08G0165000 PROTEIN"/>
    <property type="match status" value="1"/>
</dbReference>
<dbReference type="Proteomes" id="UP000636709">
    <property type="component" value="Unassembled WGS sequence"/>
</dbReference>
<reference evidence="1" key="1">
    <citation type="submission" date="2020-07" db="EMBL/GenBank/DDBJ databases">
        <title>Genome sequence and genetic diversity analysis of an under-domesticated orphan crop, white fonio (Digitaria exilis).</title>
        <authorList>
            <person name="Bennetzen J.L."/>
            <person name="Chen S."/>
            <person name="Ma X."/>
            <person name="Wang X."/>
            <person name="Yssel A.E.J."/>
            <person name="Chaluvadi S.R."/>
            <person name="Johnson M."/>
            <person name="Gangashetty P."/>
            <person name="Hamidou F."/>
            <person name="Sanogo M.D."/>
            <person name="Zwaenepoel A."/>
            <person name="Wallace J."/>
            <person name="Van De Peer Y."/>
            <person name="Van Deynze A."/>
        </authorList>
    </citation>
    <scope>NUCLEOTIDE SEQUENCE</scope>
    <source>
        <tissue evidence="1">Leaves</tissue>
    </source>
</reference>
<dbReference type="Pfam" id="PF07893">
    <property type="entry name" value="DUF1668"/>
    <property type="match status" value="1"/>
</dbReference>
<evidence type="ECO:0000313" key="2">
    <source>
        <dbReference type="Proteomes" id="UP000636709"/>
    </source>
</evidence>
<dbReference type="InterPro" id="IPR015915">
    <property type="entry name" value="Kelch-typ_b-propeller"/>
</dbReference>